<proteinExistence type="predicted"/>
<protein>
    <submittedName>
        <fullName evidence="1">Uncharacterized protein</fullName>
    </submittedName>
</protein>
<accession>A0A194R2J8</accession>
<reference evidence="1 2" key="1">
    <citation type="journal article" date="2015" name="Nat. Commun.">
        <title>Outbred genome sequencing and CRISPR/Cas9 gene editing in butterflies.</title>
        <authorList>
            <person name="Li X."/>
            <person name="Fan D."/>
            <person name="Zhang W."/>
            <person name="Liu G."/>
            <person name="Zhang L."/>
            <person name="Zhao L."/>
            <person name="Fang X."/>
            <person name="Chen L."/>
            <person name="Dong Y."/>
            <person name="Chen Y."/>
            <person name="Ding Y."/>
            <person name="Zhao R."/>
            <person name="Feng M."/>
            <person name="Zhu Y."/>
            <person name="Feng Y."/>
            <person name="Jiang X."/>
            <person name="Zhu D."/>
            <person name="Xiang H."/>
            <person name="Feng X."/>
            <person name="Li S."/>
            <person name="Wang J."/>
            <person name="Zhang G."/>
            <person name="Kronforst M.R."/>
            <person name="Wang W."/>
        </authorList>
    </citation>
    <scope>NUCLEOTIDE SEQUENCE [LARGE SCALE GENOMIC DNA]</scope>
    <source>
        <strain evidence="1">Ya'a_city_454_Pm</strain>
        <tissue evidence="1">Whole body</tissue>
    </source>
</reference>
<gene>
    <name evidence="1" type="ORF">RR48_09859</name>
</gene>
<keyword evidence="2" id="KW-1185">Reference proteome</keyword>
<dbReference type="EMBL" id="KQ460855">
    <property type="protein sequence ID" value="KPJ11922.1"/>
    <property type="molecule type" value="Genomic_DNA"/>
</dbReference>
<organism evidence="1 2">
    <name type="scientific">Papilio machaon</name>
    <name type="common">Old World swallowtail butterfly</name>
    <dbReference type="NCBI Taxonomy" id="76193"/>
    <lineage>
        <taxon>Eukaryota</taxon>
        <taxon>Metazoa</taxon>
        <taxon>Ecdysozoa</taxon>
        <taxon>Arthropoda</taxon>
        <taxon>Hexapoda</taxon>
        <taxon>Insecta</taxon>
        <taxon>Pterygota</taxon>
        <taxon>Neoptera</taxon>
        <taxon>Endopterygota</taxon>
        <taxon>Lepidoptera</taxon>
        <taxon>Glossata</taxon>
        <taxon>Ditrysia</taxon>
        <taxon>Papilionoidea</taxon>
        <taxon>Papilionidae</taxon>
        <taxon>Papilioninae</taxon>
        <taxon>Papilio</taxon>
    </lineage>
</organism>
<evidence type="ECO:0000313" key="1">
    <source>
        <dbReference type="EMBL" id="KPJ11922.1"/>
    </source>
</evidence>
<evidence type="ECO:0000313" key="2">
    <source>
        <dbReference type="Proteomes" id="UP000053240"/>
    </source>
</evidence>
<dbReference type="InParanoid" id="A0A194R2J8"/>
<name>A0A194R2J8_PAPMA</name>
<dbReference type="AlphaFoldDB" id="A0A194R2J8"/>
<dbReference type="Proteomes" id="UP000053240">
    <property type="component" value="Unassembled WGS sequence"/>
</dbReference>
<sequence length="209" mass="23478">MAAYAPVRVPCAHVLHAHTHALVSLQTRPNRYLLAVLHSVLRLLEQISANSKRTLLQICNGRHRSDDEWRTASPSLTDIAYSPAFHTECGRSTGRWAAAAHHPASTPVLFMFSYPLASVHHMERLGVENFASGQDTVFSDNVPERIDETSATSRRHDVPIIRPSFAESRISLTFVEKPSIKNILRLQRTDNPVIVCTAQIYTTPKRQHK</sequence>